<gene>
    <name evidence="1" type="ORF">IFM89_032904</name>
</gene>
<organism evidence="1 2">
    <name type="scientific">Coptis chinensis</name>
    <dbReference type="NCBI Taxonomy" id="261450"/>
    <lineage>
        <taxon>Eukaryota</taxon>
        <taxon>Viridiplantae</taxon>
        <taxon>Streptophyta</taxon>
        <taxon>Embryophyta</taxon>
        <taxon>Tracheophyta</taxon>
        <taxon>Spermatophyta</taxon>
        <taxon>Magnoliopsida</taxon>
        <taxon>Ranunculales</taxon>
        <taxon>Ranunculaceae</taxon>
        <taxon>Coptidoideae</taxon>
        <taxon>Coptis</taxon>
    </lineage>
</organism>
<comment type="caution">
    <text evidence="1">The sequence shown here is derived from an EMBL/GenBank/DDBJ whole genome shotgun (WGS) entry which is preliminary data.</text>
</comment>
<keyword evidence="2" id="KW-1185">Reference proteome</keyword>
<accession>A0A835ISS6</accession>
<reference evidence="1 2" key="1">
    <citation type="submission" date="2020-10" db="EMBL/GenBank/DDBJ databases">
        <title>The Coptis chinensis genome and diversification of protoberbering-type alkaloids.</title>
        <authorList>
            <person name="Wang B."/>
            <person name="Shu S."/>
            <person name="Song C."/>
            <person name="Liu Y."/>
        </authorList>
    </citation>
    <scope>NUCLEOTIDE SEQUENCE [LARGE SCALE GENOMIC DNA]</scope>
    <source>
        <strain evidence="1">HL-2020</strain>
        <tissue evidence="1">Leaf</tissue>
    </source>
</reference>
<sequence>MNVCRLQSNKVKPVLEVELRQKGQIERLQRPVADGSDDLTKSRASSSLRCLLILFFEGMFLGIADVGSVGHNLGGLNSISDTPQAIDITWFLTKDYVNGVLNEKDQEGSAHEEIKEC</sequence>
<dbReference type="EMBL" id="JADFTS010000002">
    <property type="protein sequence ID" value="KAF9622724.1"/>
    <property type="molecule type" value="Genomic_DNA"/>
</dbReference>
<dbReference type="AlphaFoldDB" id="A0A835ISS6"/>
<evidence type="ECO:0000313" key="1">
    <source>
        <dbReference type="EMBL" id="KAF9622724.1"/>
    </source>
</evidence>
<dbReference type="Proteomes" id="UP000631114">
    <property type="component" value="Unassembled WGS sequence"/>
</dbReference>
<proteinExistence type="predicted"/>
<protein>
    <submittedName>
        <fullName evidence="1">Uncharacterized protein</fullName>
    </submittedName>
</protein>
<evidence type="ECO:0000313" key="2">
    <source>
        <dbReference type="Proteomes" id="UP000631114"/>
    </source>
</evidence>
<name>A0A835ISS6_9MAGN</name>